<evidence type="ECO:0000313" key="3">
    <source>
        <dbReference type="Proteomes" id="UP000729402"/>
    </source>
</evidence>
<sequence>MHREWKSKSLELVVLVILHRETMNKADDVRSGPAGSAALSSQPLPPEPQVRRSTSRDTADFLAVLRAPAIIPHRARLAAVVSACINSHNASAFARDPLQHSSSALA</sequence>
<protein>
    <submittedName>
        <fullName evidence="2">Uncharacterized protein</fullName>
    </submittedName>
</protein>
<evidence type="ECO:0000313" key="2">
    <source>
        <dbReference type="EMBL" id="KAG8065109.1"/>
    </source>
</evidence>
<dbReference type="Proteomes" id="UP000729402">
    <property type="component" value="Unassembled WGS sequence"/>
</dbReference>
<dbReference type="AlphaFoldDB" id="A0A8J5SYX6"/>
<keyword evidence="3" id="KW-1185">Reference proteome</keyword>
<reference evidence="2" key="1">
    <citation type="journal article" date="2021" name="bioRxiv">
        <title>Whole Genome Assembly and Annotation of Northern Wild Rice, Zizania palustris L., Supports a Whole Genome Duplication in the Zizania Genus.</title>
        <authorList>
            <person name="Haas M."/>
            <person name="Kono T."/>
            <person name="Macchietto M."/>
            <person name="Millas R."/>
            <person name="McGilp L."/>
            <person name="Shao M."/>
            <person name="Duquette J."/>
            <person name="Hirsch C.N."/>
            <person name="Kimball J."/>
        </authorList>
    </citation>
    <scope>NUCLEOTIDE SEQUENCE</scope>
    <source>
        <tissue evidence="2">Fresh leaf tissue</tissue>
    </source>
</reference>
<feature type="region of interest" description="Disordered" evidence="1">
    <location>
        <begin position="26"/>
        <end position="55"/>
    </location>
</feature>
<organism evidence="2 3">
    <name type="scientific">Zizania palustris</name>
    <name type="common">Northern wild rice</name>
    <dbReference type="NCBI Taxonomy" id="103762"/>
    <lineage>
        <taxon>Eukaryota</taxon>
        <taxon>Viridiplantae</taxon>
        <taxon>Streptophyta</taxon>
        <taxon>Embryophyta</taxon>
        <taxon>Tracheophyta</taxon>
        <taxon>Spermatophyta</taxon>
        <taxon>Magnoliopsida</taxon>
        <taxon>Liliopsida</taxon>
        <taxon>Poales</taxon>
        <taxon>Poaceae</taxon>
        <taxon>BOP clade</taxon>
        <taxon>Oryzoideae</taxon>
        <taxon>Oryzeae</taxon>
        <taxon>Zizaniinae</taxon>
        <taxon>Zizania</taxon>
    </lineage>
</organism>
<dbReference type="EMBL" id="JAAALK010000285">
    <property type="protein sequence ID" value="KAG8065109.1"/>
    <property type="molecule type" value="Genomic_DNA"/>
</dbReference>
<accession>A0A8J5SYX6</accession>
<name>A0A8J5SYX6_ZIZPA</name>
<evidence type="ECO:0000256" key="1">
    <source>
        <dbReference type="SAM" id="MobiDB-lite"/>
    </source>
</evidence>
<comment type="caution">
    <text evidence="2">The sequence shown here is derived from an EMBL/GenBank/DDBJ whole genome shotgun (WGS) entry which is preliminary data.</text>
</comment>
<proteinExistence type="predicted"/>
<gene>
    <name evidence="2" type="ORF">GUJ93_ZPchr0004g39516</name>
</gene>
<reference evidence="2" key="2">
    <citation type="submission" date="2021-02" db="EMBL/GenBank/DDBJ databases">
        <authorList>
            <person name="Kimball J.A."/>
            <person name="Haas M.W."/>
            <person name="Macchietto M."/>
            <person name="Kono T."/>
            <person name="Duquette J."/>
            <person name="Shao M."/>
        </authorList>
    </citation>
    <scope>NUCLEOTIDE SEQUENCE</scope>
    <source>
        <tissue evidence="2">Fresh leaf tissue</tissue>
    </source>
</reference>